<keyword evidence="4" id="KW-0788">Thiol protease</keyword>
<reference evidence="7 8" key="1">
    <citation type="submission" date="2017-05" db="EMBL/GenBank/DDBJ databases">
        <title>Butyricicoccus porcorum sp. nov. a butyrate-producing bacterium from the swine intestinal tract.</title>
        <authorList>
            <person name="Trachsel J."/>
            <person name="Humphrey S."/>
            <person name="Allen H.K."/>
        </authorList>
    </citation>
    <scope>NUCLEOTIDE SEQUENCE [LARGE SCALE GENOMIC DNA]</scope>
    <source>
        <strain evidence="7">BB10</strain>
    </source>
</reference>
<evidence type="ECO:0000256" key="1">
    <source>
        <dbReference type="ARBA" id="ARBA00022517"/>
    </source>
</evidence>
<dbReference type="OrthoDB" id="48998at2"/>
<dbReference type="PANTHER" id="PTHR39178:SF1">
    <property type="entry name" value="RIBOSOMAL-PROCESSING CYSTEINE PROTEASE PRP"/>
    <property type="match status" value="1"/>
</dbReference>
<evidence type="ECO:0000313" key="7">
    <source>
        <dbReference type="EMBL" id="OUM20867.1"/>
    </source>
</evidence>
<accession>A0A252F523</accession>
<comment type="similarity">
    <text evidence="5">Belongs to the Prp family.</text>
</comment>
<evidence type="ECO:0000256" key="5">
    <source>
        <dbReference type="ARBA" id="ARBA00044503"/>
    </source>
</evidence>
<gene>
    <name evidence="7" type="ORF">CBW42_04560</name>
</gene>
<dbReference type="CDD" id="cd16332">
    <property type="entry name" value="Prp-like"/>
    <property type="match status" value="1"/>
</dbReference>
<dbReference type="Gene3D" id="3.30.70.1490">
    <property type="entry name" value="Cysteine protease Prp"/>
    <property type="match status" value="1"/>
</dbReference>
<keyword evidence="8" id="KW-1185">Reference proteome</keyword>
<dbReference type="GO" id="GO:0006508">
    <property type="term" value="P:proteolysis"/>
    <property type="evidence" value="ECO:0007669"/>
    <property type="project" value="UniProtKB-KW"/>
</dbReference>
<evidence type="ECO:0000313" key="8">
    <source>
        <dbReference type="Proteomes" id="UP000194903"/>
    </source>
</evidence>
<evidence type="ECO:0000256" key="3">
    <source>
        <dbReference type="ARBA" id="ARBA00022801"/>
    </source>
</evidence>
<dbReference type="PANTHER" id="PTHR39178">
    <property type="entry name" value="HYPOTHETICAL RIBOSOME-ASSOCIATED PROTEIN"/>
    <property type="match status" value="1"/>
</dbReference>
<dbReference type="EMBL" id="NHOC01000004">
    <property type="protein sequence ID" value="OUM20867.1"/>
    <property type="molecule type" value="Genomic_DNA"/>
</dbReference>
<name>A0A252F523_9FIRM</name>
<dbReference type="GO" id="GO:0042254">
    <property type="term" value="P:ribosome biogenesis"/>
    <property type="evidence" value="ECO:0007669"/>
    <property type="project" value="UniProtKB-KW"/>
</dbReference>
<comment type="caution">
    <text evidence="7">The sequence shown here is derived from an EMBL/GenBank/DDBJ whole genome shotgun (WGS) entry which is preliminary data.</text>
</comment>
<organism evidence="7 8">
    <name type="scientific">Butyricicoccus porcorum</name>
    <dbReference type="NCBI Taxonomy" id="1945634"/>
    <lineage>
        <taxon>Bacteria</taxon>
        <taxon>Bacillati</taxon>
        <taxon>Bacillota</taxon>
        <taxon>Clostridia</taxon>
        <taxon>Eubacteriales</taxon>
        <taxon>Butyricicoccaceae</taxon>
        <taxon>Butyricicoccus</taxon>
    </lineage>
</organism>
<evidence type="ECO:0000256" key="2">
    <source>
        <dbReference type="ARBA" id="ARBA00022670"/>
    </source>
</evidence>
<keyword evidence="3" id="KW-0378">Hydrolase</keyword>
<dbReference type="RefSeq" id="WP_087018212.1">
    <property type="nucleotide sequence ID" value="NZ_CP178353.1"/>
</dbReference>
<dbReference type="AlphaFoldDB" id="A0A252F523"/>
<protein>
    <recommendedName>
        <fullName evidence="6">Ribosomal processing cysteine protease Prp</fullName>
    </recommendedName>
</protein>
<dbReference type="Pfam" id="PF04327">
    <property type="entry name" value="Peptidase_Prp"/>
    <property type="match status" value="1"/>
</dbReference>
<dbReference type="Proteomes" id="UP000194903">
    <property type="component" value="Unassembled WGS sequence"/>
</dbReference>
<keyword evidence="1" id="KW-0690">Ribosome biogenesis</keyword>
<evidence type="ECO:0000256" key="4">
    <source>
        <dbReference type="ARBA" id="ARBA00022807"/>
    </source>
</evidence>
<sequence length="109" mass="12075">MTTARFFTTGSRIDAVEVTGHAGYAEEGEDIVCAAVSANLDLTSCLLADVLGLDIKTEVDDEQARIRIELPKKLDEADEMQAQNALDALMLYFVNLKARYQDFIEVMEV</sequence>
<dbReference type="InterPro" id="IPR007422">
    <property type="entry name" value="Peptidase_Prp"/>
</dbReference>
<keyword evidence="2" id="KW-0645">Protease</keyword>
<evidence type="ECO:0000256" key="6">
    <source>
        <dbReference type="ARBA" id="ARBA00044538"/>
    </source>
</evidence>
<dbReference type="GO" id="GO:0008234">
    <property type="term" value="F:cysteine-type peptidase activity"/>
    <property type="evidence" value="ECO:0007669"/>
    <property type="project" value="UniProtKB-KW"/>
</dbReference>
<dbReference type="InterPro" id="IPR036764">
    <property type="entry name" value="Peptidase_Prp_sf"/>
</dbReference>
<dbReference type="SUPFAM" id="SSF118010">
    <property type="entry name" value="TM1457-like"/>
    <property type="match status" value="1"/>
</dbReference>
<proteinExistence type="inferred from homology"/>